<reference evidence="2 3" key="1">
    <citation type="submission" date="2020-01" db="EMBL/GenBank/DDBJ databases">
        <title>Genomes assembled from Gulf of Kutch pelagic sediment metagenomes.</title>
        <authorList>
            <person name="Chandrashekar M."/>
            <person name="Mahajan M.S."/>
            <person name="Dave K.J."/>
            <person name="Vatsa P."/>
            <person name="Nathani N.M."/>
        </authorList>
    </citation>
    <scope>NUCLEOTIDE SEQUENCE [LARGE SCALE GENOMIC DNA]</scope>
    <source>
        <strain evidence="2">KS3-K002</strain>
    </source>
</reference>
<evidence type="ECO:0000313" key="3">
    <source>
        <dbReference type="Proteomes" id="UP000702544"/>
    </source>
</evidence>
<comment type="caution">
    <text evidence="2">The sequence shown here is derived from an EMBL/GenBank/DDBJ whole genome shotgun (WGS) entry which is preliminary data.</text>
</comment>
<sequence>MRTALRAALLAVATLELLPGIGQQQEQDCDLEVLRTPGSRGEMVTLPDGEVRIDQWGGVEAVCGDRRLRADSASYYQNRGVLFLVGDMRYADDERELVADRGTYYEREARMRAEGNVRLTDADGRSTLTTQLLDYFPANENRPRERMFAPRRPHLTYYPETTTEPDALPFEVDADRLHIYGDSAVAGAGRVVAIRGDLVAHADSMDLDLAGDRLWLLGGPQVTSDSMVLSGDTILVLMQEQQIREIEAWPAGSATSREMSLEAPLLRMFVEDDEVNRLVAAPGDPARTGAEESPERDPWAVSVSTDYRLEADSIDIQRPGGVLDRVFALRRARAESTEEVIPGGGFLARDWLEGDTITGFFTVRDSGSASGDAELTRLRASGNARALHYVRQEDAGDGQLPAPNYVKGREIILELEDGEVRQVRVIGPARGVYLEPIPPSPDDTTGRDTSGLSLPDSIREATEDTTPPVPPDTVPRDTVPSAGPGGR</sequence>
<accession>A0AAE5CC24</accession>
<dbReference type="Proteomes" id="UP000702544">
    <property type="component" value="Unassembled WGS sequence"/>
</dbReference>
<evidence type="ECO:0000313" key="2">
    <source>
        <dbReference type="EMBL" id="NIR75243.1"/>
    </source>
</evidence>
<name>A0AAE5CC24_9BACT</name>
<gene>
    <name evidence="2" type="ORF">GWO12_09040</name>
</gene>
<evidence type="ECO:0008006" key="4">
    <source>
        <dbReference type="Google" id="ProtNLM"/>
    </source>
</evidence>
<dbReference type="AlphaFoldDB" id="A0AAE5CC24"/>
<proteinExistence type="predicted"/>
<feature type="region of interest" description="Disordered" evidence="1">
    <location>
        <begin position="432"/>
        <end position="487"/>
    </location>
</feature>
<protein>
    <recommendedName>
        <fullName evidence="4">Organic solvent tolerance-like N-terminal domain-containing protein</fullName>
    </recommendedName>
</protein>
<dbReference type="Gene3D" id="2.60.450.10">
    <property type="entry name" value="Lipopolysaccharide (LPS) transport protein A like domain"/>
    <property type="match status" value="1"/>
</dbReference>
<dbReference type="EMBL" id="JAACAK010000067">
    <property type="protein sequence ID" value="NIR75243.1"/>
    <property type="molecule type" value="Genomic_DNA"/>
</dbReference>
<organism evidence="2 3">
    <name type="scientific">Candidatus Kutchimonas denitrificans</name>
    <dbReference type="NCBI Taxonomy" id="3056748"/>
    <lineage>
        <taxon>Bacteria</taxon>
        <taxon>Pseudomonadati</taxon>
        <taxon>Gemmatimonadota</taxon>
        <taxon>Gemmatimonadia</taxon>
        <taxon>Candidatus Palauibacterales</taxon>
        <taxon>Candidatus Palauibacteraceae</taxon>
        <taxon>Candidatus Kutchimonas</taxon>
    </lineage>
</organism>
<evidence type="ECO:0000256" key="1">
    <source>
        <dbReference type="SAM" id="MobiDB-lite"/>
    </source>
</evidence>